<dbReference type="AlphaFoldDB" id="A0ABD3PLU7"/>
<keyword evidence="4" id="KW-1185">Reference proteome</keyword>
<evidence type="ECO:0000259" key="2">
    <source>
        <dbReference type="Pfam" id="PF03364"/>
    </source>
</evidence>
<evidence type="ECO:0000256" key="1">
    <source>
        <dbReference type="SAM" id="SignalP"/>
    </source>
</evidence>
<evidence type="ECO:0000313" key="3">
    <source>
        <dbReference type="EMBL" id="KAL3788771.1"/>
    </source>
</evidence>
<name>A0ABD3PLU7_9STRA</name>
<proteinExistence type="predicted"/>
<comment type="caution">
    <text evidence="3">The sequence shown here is derived from an EMBL/GenBank/DDBJ whole genome shotgun (WGS) entry which is preliminary data.</text>
</comment>
<keyword evidence="1" id="KW-0732">Signal</keyword>
<dbReference type="Pfam" id="PF03364">
    <property type="entry name" value="Polyketide_cyc"/>
    <property type="match status" value="1"/>
</dbReference>
<dbReference type="Gene3D" id="3.30.530.20">
    <property type="match status" value="1"/>
</dbReference>
<gene>
    <name evidence="3" type="ORF">ACHAWO_008581</name>
</gene>
<protein>
    <recommendedName>
        <fullName evidence="2">Coenzyme Q-binding protein COQ10 START domain-containing protein</fullName>
    </recommendedName>
</protein>
<dbReference type="InterPro" id="IPR005031">
    <property type="entry name" value="COQ10_START"/>
</dbReference>
<dbReference type="Proteomes" id="UP001530400">
    <property type="component" value="Unassembled WGS sequence"/>
</dbReference>
<reference evidence="3 4" key="1">
    <citation type="submission" date="2024-10" db="EMBL/GenBank/DDBJ databases">
        <title>Updated reference genomes for cyclostephanoid diatoms.</title>
        <authorList>
            <person name="Roberts W.R."/>
            <person name="Alverson A.J."/>
        </authorList>
    </citation>
    <scope>NUCLEOTIDE SEQUENCE [LARGE SCALE GENOMIC DNA]</scope>
    <source>
        <strain evidence="3 4">AJA010-31</strain>
    </source>
</reference>
<feature type="signal peptide" evidence="1">
    <location>
        <begin position="1"/>
        <end position="20"/>
    </location>
</feature>
<evidence type="ECO:0000313" key="4">
    <source>
        <dbReference type="Proteomes" id="UP001530400"/>
    </source>
</evidence>
<dbReference type="PANTHER" id="PTHR34060">
    <property type="entry name" value="POLYKETIDE CYCLASE / DEHYDRASE AND LIPID TRANSPORT PROTEIN"/>
    <property type="match status" value="1"/>
</dbReference>
<organism evidence="3 4">
    <name type="scientific">Cyclotella atomus</name>
    <dbReference type="NCBI Taxonomy" id="382360"/>
    <lineage>
        <taxon>Eukaryota</taxon>
        <taxon>Sar</taxon>
        <taxon>Stramenopiles</taxon>
        <taxon>Ochrophyta</taxon>
        <taxon>Bacillariophyta</taxon>
        <taxon>Coscinodiscophyceae</taxon>
        <taxon>Thalassiosirophycidae</taxon>
        <taxon>Stephanodiscales</taxon>
        <taxon>Stephanodiscaceae</taxon>
        <taxon>Cyclotella</taxon>
    </lineage>
</organism>
<accession>A0ABD3PLU7</accession>
<dbReference type="SUPFAM" id="SSF55961">
    <property type="entry name" value="Bet v1-like"/>
    <property type="match status" value="1"/>
</dbReference>
<sequence>MNRFVFIVQSLLVVPLFADARPILSFLQLTPNDKTSRSREANIAKSSSRIPLVESPLAIPSSSFGSRIERFTKSNVLVQIERTAQNERRISGELVLNHDRHSVSNTSEKAHSAVGIDHLWDILTDYNNLSTHVPNLVESRIISRQGNHNFSQHGKRYNTIGTHHINDVKTSIGPRIYQKGAQRIWGFEFGADLTMDMRESIIDCSTKHSTIKRKCILDFKCVSSQFFQQFDGSWIVEEAMKPASYGSSASITTSVKYIVDVRPKGLVPVAALEWRIKEDVPTNMLGVVNAAAKKSQTTVVDRLLHGVENIAMNGEATNDSSVDWYRDETLSMYL</sequence>
<feature type="chain" id="PRO_5044799880" description="Coenzyme Q-binding protein COQ10 START domain-containing protein" evidence="1">
    <location>
        <begin position="21"/>
        <end position="334"/>
    </location>
</feature>
<dbReference type="InterPro" id="IPR023393">
    <property type="entry name" value="START-like_dom_sf"/>
</dbReference>
<dbReference type="PANTHER" id="PTHR34060:SF1">
    <property type="entry name" value="POLYKETIDE CYCLASE _ DEHYDRASE AND LIPID TRANSPORT PROTEIN"/>
    <property type="match status" value="1"/>
</dbReference>
<dbReference type="EMBL" id="JALLPJ020000550">
    <property type="protein sequence ID" value="KAL3788771.1"/>
    <property type="molecule type" value="Genomic_DNA"/>
</dbReference>
<feature type="domain" description="Coenzyme Q-binding protein COQ10 START" evidence="2">
    <location>
        <begin position="117"/>
        <end position="283"/>
    </location>
</feature>